<gene>
    <name evidence="2" type="ORF">E0F26_11435</name>
</gene>
<evidence type="ECO:0000313" key="2">
    <source>
        <dbReference type="EMBL" id="UZP75309.1"/>
    </source>
</evidence>
<keyword evidence="1" id="KW-0472">Membrane</keyword>
<evidence type="ECO:0000256" key="1">
    <source>
        <dbReference type="SAM" id="Phobius"/>
    </source>
</evidence>
<accession>A0ABY6Q8B1</accession>
<dbReference type="RefSeq" id="WP_279241793.1">
    <property type="nucleotide sequence ID" value="NZ_CP036501.1"/>
</dbReference>
<keyword evidence="1" id="KW-0812">Transmembrane</keyword>
<organism evidence="2 3">
    <name type="scientific">Candidatus Paraluminiphilus aquimaris</name>
    <dbReference type="NCBI Taxonomy" id="2518994"/>
    <lineage>
        <taxon>Bacteria</taxon>
        <taxon>Pseudomonadati</taxon>
        <taxon>Pseudomonadota</taxon>
        <taxon>Gammaproteobacteria</taxon>
        <taxon>Cellvibrionales</taxon>
        <taxon>Halieaceae</taxon>
        <taxon>Candidatus Paraluminiphilus</taxon>
    </lineage>
</organism>
<dbReference type="EMBL" id="CP036501">
    <property type="protein sequence ID" value="UZP75309.1"/>
    <property type="molecule type" value="Genomic_DNA"/>
</dbReference>
<feature type="transmembrane region" description="Helical" evidence="1">
    <location>
        <begin position="58"/>
        <end position="79"/>
    </location>
</feature>
<reference evidence="2 3" key="1">
    <citation type="submission" date="2019-02" db="EMBL/GenBank/DDBJ databases">
        <title>Halieaceae_genomes.</title>
        <authorList>
            <person name="Li S.-H."/>
        </authorList>
    </citation>
    <scope>NUCLEOTIDE SEQUENCE [LARGE SCALE GENOMIC DNA]</scope>
    <source>
        <strain evidence="2 3">JH123</strain>
    </source>
</reference>
<protein>
    <submittedName>
        <fullName evidence="2">Uncharacterized protein</fullName>
    </submittedName>
</protein>
<evidence type="ECO:0000313" key="3">
    <source>
        <dbReference type="Proteomes" id="UP001317963"/>
    </source>
</evidence>
<keyword evidence="1" id="KW-1133">Transmembrane helix</keyword>
<keyword evidence="3" id="KW-1185">Reference proteome</keyword>
<proteinExistence type="predicted"/>
<name>A0ABY6Q8B1_9GAMM</name>
<dbReference type="Proteomes" id="UP001317963">
    <property type="component" value="Chromosome"/>
</dbReference>
<feature type="transmembrane region" description="Helical" evidence="1">
    <location>
        <begin position="12"/>
        <end position="38"/>
    </location>
</feature>
<sequence length="89" mass="10387">MKPTNRFVLGVAWANFVLALLGILKFLPLVLVAMQSTLMSNSTVAWRWSLDLISDTHWIFLLWALVLFALRWATGRLLIFPWRFKRKTP</sequence>